<sequence length="94" mass="9665">MNESMTAKLVYTGAALAIVGALTRIPGVGVFMTSLTEIITKQTPAALVASGYTRGVSGILSTLCLALPSLGLGLLIFSMLLCFSSVVESGRGKR</sequence>
<feature type="transmembrane region" description="Helical" evidence="1">
    <location>
        <begin position="59"/>
        <end position="87"/>
    </location>
</feature>
<keyword evidence="1" id="KW-0472">Membrane</keyword>
<keyword evidence="1" id="KW-0812">Transmembrane</keyword>
<reference evidence="2 3" key="1">
    <citation type="submission" date="2018-06" db="EMBL/GenBank/DDBJ databases">
        <authorList>
            <consortium name="Pathogen Informatics"/>
            <person name="Doyle S."/>
        </authorList>
    </citation>
    <scope>NUCLEOTIDE SEQUENCE [LARGE SCALE GENOMIC DNA]</scope>
    <source>
        <strain evidence="2 3">NCTC5798</strain>
    </source>
</reference>
<evidence type="ECO:0000313" key="2">
    <source>
        <dbReference type="EMBL" id="SUI39641.1"/>
    </source>
</evidence>
<dbReference type="AlphaFoldDB" id="A0A379Y3I9"/>
<evidence type="ECO:0000313" key="3">
    <source>
        <dbReference type="Proteomes" id="UP000255534"/>
    </source>
</evidence>
<gene>
    <name evidence="2" type="ORF">NCTC5798_06082</name>
</gene>
<evidence type="ECO:0000256" key="1">
    <source>
        <dbReference type="SAM" id="Phobius"/>
    </source>
</evidence>
<organism evidence="2 3">
    <name type="scientific">Salmonella enterica I</name>
    <dbReference type="NCBI Taxonomy" id="59201"/>
    <lineage>
        <taxon>Bacteria</taxon>
        <taxon>Pseudomonadati</taxon>
        <taxon>Pseudomonadota</taxon>
        <taxon>Gammaproteobacteria</taxon>
        <taxon>Enterobacterales</taxon>
        <taxon>Enterobacteriaceae</taxon>
        <taxon>Salmonella</taxon>
    </lineage>
</organism>
<accession>A0A379Y3I9</accession>
<keyword evidence="1" id="KW-1133">Transmembrane helix</keyword>
<name>A0A379Y3I9_SALET</name>
<proteinExistence type="predicted"/>
<dbReference type="EMBL" id="UGXK01000002">
    <property type="protein sequence ID" value="SUI39641.1"/>
    <property type="molecule type" value="Genomic_DNA"/>
</dbReference>
<dbReference type="Proteomes" id="UP000255534">
    <property type="component" value="Unassembled WGS sequence"/>
</dbReference>
<protein>
    <submittedName>
        <fullName evidence="2">Uncharacterized protein</fullName>
    </submittedName>
</protein>